<comment type="similarity">
    <text evidence="2">In the N-terminal section; belongs to the phytochrome family.</text>
</comment>
<reference evidence="13 14" key="1">
    <citation type="submission" date="2020-08" db="EMBL/GenBank/DDBJ databases">
        <title>Genomic Encyclopedia of Type Strains, Phase IV (KMG-IV): sequencing the most valuable type-strain genomes for metagenomic binning, comparative biology and taxonomic classification.</title>
        <authorList>
            <person name="Goeker M."/>
        </authorList>
    </citation>
    <scope>NUCLEOTIDE SEQUENCE [LARGE SCALE GENOMIC DNA]</scope>
    <source>
        <strain evidence="13 14">DSM 102134</strain>
    </source>
</reference>
<keyword evidence="8 13" id="KW-0418">Kinase</keyword>
<gene>
    <name evidence="13" type="ORF">HNQ75_003313</name>
</gene>
<dbReference type="GO" id="GO:0006355">
    <property type="term" value="P:regulation of DNA-templated transcription"/>
    <property type="evidence" value="ECO:0007669"/>
    <property type="project" value="InterPro"/>
</dbReference>
<keyword evidence="4" id="KW-0600">Photoreceptor protein</keyword>
<evidence type="ECO:0000256" key="7">
    <source>
        <dbReference type="ARBA" id="ARBA00022679"/>
    </source>
</evidence>
<evidence type="ECO:0000256" key="6">
    <source>
        <dbReference type="ARBA" id="ARBA00022606"/>
    </source>
</evidence>
<dbReference type="Pfam" id="PF02518">
    <property type="entry name" value="HATPase_c"/>
    <property type="match status" value="1"/>
</dbReference>
<keyword evidence="7" id="KW-0808">Transferase</keyword>
<dbReference type="InterPro" id="IPR036890">
    <property type="entry name" value="HATPase_C_sf"/>
</dbReference>
<dbReference type="CDD" id="cd00082">
    <property type="entry name" value="HisKA"/>
    <property type="match status" value="1"/>
</dbReference>
<evidence type="ECO:0000313" key="13">
    <source>
        <dbReference type="EMBL" id="MBB6181326.1"/>
    </source>
</evidence>
<feature type="domain" description="Histidine kinase" evidence="12">
    <location>
        <begin position="512"/>
        <end position="725"/>
    </location>
</feature>
<dbReference type="GO" id="GO:0000156">
    <property type="term" value="F:phosphorelay response regulator activity"/>
    <property type="evidence" value="ECO:0007669"/>
    <property type="project" value="TreeGrafter"/>
</dbReference>
<dbReference type="Pfam" id="PF00512">
    <property type="entry name" value="HisKA"/>
    <property type="match status" value="1"/>
</dbReference>
<keyword evidence="5" id="KW-0597">Phosphoprotein</keyword>
<dbReference type="Gene3D" id="3.30.450.20">
    <property type="entry name" value="PAS domain"/>
    <property type="match status" value="1"/>
</dbReference>
<dbReference type="PROSITE" id="PS50109">
    <property type="entry name" value="HIS_KIN"/>
    <property type="match status" value="1"/>
</dbReference>
<keyword evidence="6" id="KW-0716">Sensory transduction</keyword>
<dbReference type="InterPro" id="IPR013515">
    <property type="entry name" value="Phytochrome_cen-reg"/>
</dbReference>
<dbReference type="InterPro" id="IPR001294">
    <property type="entry name" value="Phytochrome"/>
</dbReference>
<comment type="catalytic activity">
    <reaction evidence="1">
        <text>ATP + protein L-histidine = ADP + protein N-phospho-L-histidine.</text>
        <dbReference type="EC" id="2.7.13.3"/>
    </reaction>
</comment>
<dbReference type="EC" id="2.7.13.3" evidence="3"/>
<dbReference type="PRINTS" id="PR01033">
    <property type="entry name" value="PHYTOCHROME"/>
</dbReference>
<evidence type="ECO:0000256" key="3">
    <source>
        <dbReference type="ARBA" id="ARBA00012438"/>
    </source>
</evidence>
<dbReference type="InterPro" id="IPR016132">
    <property type="entry name" value="Phyto_chromo_attachment"/>
</dbReference>
<dbReference type="GO" id="GO:0030295">
    <property type="term" value="F:protein kinase activator activity"/>
    <property type="evidence" value="ECO:0007669"/>
    <property type="project" value="TreeGrafter"/>
</dbReference>
<organism evidence="13 14">
    <name type="scientific">Pseudorhizobium flavum</name>
    <dbReference type="NCBI Taxonomy" id="1335061"/>
    <lineage>
        <taxon>Bacteria</taxon>
        <taxon>Pseudomonadati</taxon>
        <taxon>Pseudomonadota</taxon>
        <taxon>Alphaproteobacteria</taxon>
        <taxon>Hyphomicrobiales</taxon>
        <taxon>Rhizobiaceae</taxon>
        <taxon>Rhizobium/Agrobacterium group</taxon>
        <taxon>Pseudorhizobium</taxon>
    </lineage>
</organism>
<protein>
    <recommendedName>
        <fullName evidence="3">histidine kinase</fullName>
        <ecNumber evidence="3">2.7.13.3</ecNumber>
    </recommendedName>
</protein>
<accession>A0A7X0DEP9</accession>
<dbReference type="EMBL" id="JACHEJ010000009">
    <property type="protein sequence ID" value="MBB6181326.1"/>
    <property type="molecule type" value="Genomic_DNA"/>
</dbReference>
<dbReference type="PANTHER" id="PTHR42878">
    <property type="entry name" value="TWO-COMPONENT HISTIDINE KINASE"/>
    <property type="match status" value="1"/>
</dbReference>
<comment type="caution">
    <text evidence="13">The sequence shown here is derived from an EMBL/GenBank/DDBJ whole genome shotgun (WGS) entry which is preliminary data.</text>
</comment>
<proteinExistence type="inferred from homology"/>
<dbReference type="InterPro" id="IPR003594">
    <property type="entry name" value="HATPase_dom"/>
</dbReference>
<dbReference type="GO" id="GO:0007234">
    <property type="term" value="P:osmosensory signaling via phosphorelay pathway"/>
    <property type="evidence" value="ECO:0007669"/>
    <property type="project" value="TreeGrafter"/>
</dbReference>
<dbReference type="GO" id="GO:0000155">
    <property type="term" value="F:phosphorelay sensor kinase activity"/>
    <property type="evidence" value="ECO:0007669"/>
    <property type="project" value="InterPro"/>
</dbReference>
<dbReference type="SMART" id="SM00065">
    <property type="entry name" value="GAF"/>
    <property type="match status" value="1"/>
</dbReference>
<evidence type="ECO:0000259" key="12">
    <source>
        <dbReference type="PROSITE" id="PS50109"/>
    </source>
</evidence>
<dbReference type="SUPFAM" id="SSF55874">
    <property type="entry name" value="ATPase domain of HSP90 chaperone/DNA topoisomerase II/histidine kinase"/>
    <property type="match status" value="1"/>
</dbReference>
<evidence type="ECO:0000256" key="4">
    <source>
        <dbReference type="ARBA" id="ARBA00022543"/>
    </source>
</evidence>
<dbReference type="GO" id="GO:0009881">
    <property type="term" value="F:photoreceptor activity"/>
    <property type="evidence" value="ECO:0007669"/>
    <property type="project" value="UniProtKB-KW"/>
</dbReference>
<sequence length="732" mass="80111">MVQPESDLEGCAREPIHIPGAIQPHGALFVLRPSDMTVIQASANASDLLGSSLTLGKGLTDLEPAVERIRGWYESGEPALQVAIPDRGLILIAHRSNGLIIVEVEEAEEATASGIFSGLRSFIERLAAQADTPGSLNETVRFVQELTGFDRVLAYRFDDAWNGQVVAEAGNGRLPSYLDLRFPASDIPAQARALYATNRVRLIPDASYEPVPLEPALNPETNQPLDLSAAQLRSVSPVHLEYMRNMGTAASMSISIMIDGNLWGLISCHSARPHKVSSTLRDLCDFVVQSLAMRIAAQERAAEASQRVDLSQVTGRLLASMSSRSDWVEGLAEARDDLLRQVGATGAAIMTDARCICLGSTPAEPQLQAIVHWLEQRGDAEEVFATASLSAQLPSATDFADTASGILAVRLSKLYPSWLIWVRPEVHRTVTWGGDPHKHVAENGRIHPRKSFDAWQEQVRLQALPWTAAEIAAARDLRAAIVGIVLRRAEELAELTSELQRSNKELEAFSYSVSHDLRAPFRHIVGFAQLLREREGELDEKSRHYLSNISESALAAGRLVDDLLNFSHLGRTAIVPKKVDMNKLVSEVVKSVMLTQSERKIEWRIAPLPVAWGDSTLLRQVWYNLVDNAVKYTRDQDPAVIAIDGSADAEQVVYRISDNGVGFDMAYVGKLFGVFQRLQRAEDFEGTGIGLALARRIIERHGGSITATGEVGKGAEFVFALPTPDRKGRAIA</sequence>
<dbReference type="InterPro" id="IPR036097">
    <property type="entry name" value="HisK_dim/P_sf"/>
</dbReference>
<keyword evidence="9" id="KW-0157">Chromophore</keyword>
<dbReference type="SUPFAM" id="SSF55781">
    <property type="entry name" value="GAF domain-like"/>
    <property type="match status" value="2"/>
</dbReference>
<evidence type="ECO:0000313" key="14">
    <source>
        <dbReference type="Proteomes" id="UP000535501"/>
    </source>
</evidence>
<dbReference type="SUPFAM" id="SSF47384">
    <property type="entry name" value="Homodimeric domain of signal transducing histidine kinase"/>
    <property type="match status" value="1"/>
</dbReference>
<feature type="domain" description="Phytochrome chromophore attachment site" evidence="11">
    <location>
        <begin position="131"/>
        <end position="289"/>
    </location>
</feature>
<dbReference type="Gene3D" id="3.30.450.40">
    <property type="match status" value="1"/>
</dbReference>
<dbReference type="InterPro" id="IPR043150">
    <property type="entry name" value="Phytochrome_PHY_sf"/>
</dbReference>
<keyword evidence="14" id="KW-1185">Reference proteome</keyword>
<dbReference type="Gene3D" id="3.30.565.10">
    <property type="entry name" value="Histidine kinase-like ATPase, C-terminal domain"/>
    <property type="match status" value="1"/>
</dbReference>
<dbReference type="InterPro" id="IPR029016">
    <property type="entry name" value="GAF-like_dom_sf"/>
</dbReference>
<dbReference type="FunFam" id="3.30.565.10:FF:000006">
    <property type="entry name" value="Sensor histidine kinase WalK"/>
    <property type="match status" value="1"/>
</dbReference>
<evidence type="ECO:0000259" key="11">
    <source>
        <dbReference type="PROSITE" id="PS50046"/>
    </source>
</evidence>
<evidence type="ECO:0000256" key="10">
    <source>
        <dbReference type="ARBA" id="ARBA00023170"/>
    </source>
</evidence>
<dbReference type="AlphaFoldDB" id="A0A7X0DEP9"/>
<dbReference type="Pfam" id="PF01590">
    <property type="entry name" value="GAF"/>
    <property type="match status" value="1"/>
</dbReference>
<dbReference type="Pfam" id="PF08446">
    <property type="entry name" value="PAS_2"/>
    <property type="match status" value="1"/>
</dbReference>
<name>A0A7X0DEP9_9HYPH</name>
<evidence type="ECO:0000256" key="2">
    <source>
        <dbReference type="ARBA" id="ARBA00006402"/>
    </source>
</evidence>
<dbReference type="PANTHER" id="PTHR42878:SF15">
    <property type="entry name" value="BACTERIOPHYTOCHROME"/>
    <property type="match status" value="1"/>
</dbReference>
<dbReference type="Proteomes" id="UP000535501">
    <property type="component" value="Unassembled WGS sequence"/>
</dbReference>
<dbReference type="SUPFAM" id="SSF55785">
    <property type="entry name" value="PYP-like sensor domain (PAS domain)"/>
    <property type="match status" value="1"/>
</dbReference>
<dbReference type="SMART" id="SM00387">
    <property type="entry name" value="HATPase_c"/>
    <property type="match status" value="1"/>
</dbReference>
<dbReference type="InterPro" id="IPR005467">
    <property type="entry name" value="His_kinase_dom"/>
</dbReference>
<evidence type="ECO:0000256" key="5">
    <source>
        <dbReference type="ARBA" id="ARBA00022553"/>
    </source>
</evidence>
<keyword evidence="10" id="KW-0675">Receptor</keyword>
<dbReference type="SMART" id="SM00388">
    <property type="entry name" value="HisKA"/>
    <property type="match status" value="1"/>
</dbReference>
<dbReference type="Gene3D" id="3.30.450.270">
    <property type="match status" value="1"/>
</dbReference>
<evidence type="ECO:0000256" key="8">
    <source>
        <dbReference type="ARBA" id="ARBA00022777"/>
    </source>
</evidence>
<dbReference type="InterPro" id="IPR050351">
    <property type="entry name" value="BphY/WalK/GraS-like"/>
</dbReference>
<dbReference type="Gene3D" id="1.10.287.130">
    <property type="match status" value="1"/>
</dbReference>
<dbReference type="InterPro" id="IPR003661">
    <property type="entry name" value="HisK_dim/P_dom"/>
</dbReference>
<dbReference type="InterPro" id="IPR003018">
    <property type="entry name" value="GAF"/>
</dbReference>
<dbReference type="Pfam" id="PF00360">
    <property type="entry name" value="PHY"/>
    <property type="match status" value="1"/>
</dbReference>
<dbReference type="PROSITE" id="PS50046">
    <property type="entry name" value="PHYTOCHROME_2"/>
    <property type="match status" value="1"/>
</dbReference>
<dbReference type="GO" id="GO:0009584">
    <property type="term" value="P:detection of visible light"/>
    <property type="evidence" value="ECO:0007669"/>
    <property type="project" value="InterPro"/>
</dbReference>
<evidence type="ECO:0000256" key="1">
    <source>
        <dbReference type="ARBA" id="ARBA00000085"/>
    </source>
</evidence>
<dbReference type="InterPro" id="IPR013654">
    <property type="entry name" value="PAS_2"/>
</dbReference>
<evidence type="ECO:0000256" key="9">
    <source>
        <dbReference type="ARBA" id="ARBA00022991"/>
    </source>
</evidence>
<dbReference type="InterPro" id="IPR035965">
    <property type="entry name" value="PAS-like_dom_sf"/>
</dbReference>
<dbReference type="RefSeq" id="WP_139346283.1">
    <property type="nucleotide sequence ID" value="NZ_JACHEJ010000009.1"/>
</dbReference>